<proteinExistence type="predicted"/>
<dbReference type="EMBL" id="DS268681">
    <property type="protein sequence ID" value="EFO98311.1"/>
    <property type="molecule type" value="Genomic_DNA"/>
</dbReference>
<keyword evidence="3" id="KW-1185">Reference proteome</keyword>
<dbReference type="HOGENOM" id="CLU_2833640_0_0_1"/>
<organism evidence="3">
    <name type="scientific">Caenorhabditis remanei</name>
    <name type="common">Caenorhabditis vulgaris</name>
    <dbReference type="NCBI Taxonomy" id="31234"/>
    <lineage>
        <taxon>Eukaryota</taxon>
        <taxon>Metazoa</taxon>
        <taxon>Ecdysozoa</taxon>
        <taxon>Nematoda</taxon>
        <taxon>Chromadorea</taxon>
        <taxon>Rhabditida</taxon>
        <taxon>Rhabditina</taxon>
        <taxon>Rhabditomorpha</taxon>
        <taxon>Rhabditoidea</taxon>
        <taxon>Rhabditidae</taxon>
        <taxon>Peloderinae</taxon>
        <taxon>Caenorhabditis</taxon>
    </lineage>
</organism>
<dbReference type="Proteomes" id="UP000008281">
    <property type="component" value="Unassembled WGS sequence"/>
</dbReference>
<protein>
    <submittedName>
        <fullName evidence="2">Uncharacterized protein</fullName>
    </submittedName>
</protein>
<reference evidence="2" key="1">
    <citation type="submission" date="2007-07" db="EMBL/GenBank/DDBJ databases">
        <title>PCAP assembly of the Caenorhabditis remanei genome.</title>
        <authorList>
            <consortium name="The Caenorhabditis remanei Sequencing Consortium"/>
            <person name="Wilson R.K."/>
        </authorList>
    </citation>
    <scope>NUCLEOTIDE SEQUENCE [LARGE SCALE GENOMIC DNA]</scope>
    <source>
        <strain evidence="2">PB4641</strain>
    </source>
</reference>
<evidence type="ECO:0000313" key="3">
    <source>
        <dbReference type="Proteomes" id="UP000008281"/>
    </source>
</evidence>
<gene>
    <name evidence="2" type="ORF">CRE_20986</name>
</gene>
<evidence type="ECO:0000313" key="2">
    <source>
        <dbReference type="EMBL" id="EFO98311.1"/>
    </source>
</evidence>
<feature type="region of interest" description="Disordered" evidence="1">
    <location>
        <begin position="1"/>
        <end position="32"/>
    </location>
</feature>
<dbReference type="InParanoid" id="E3NHM5"/>
<accession>E3NHM5</accession>
<evidence type="ECO:0000256" key="1">
    <source>
        <dbReference type="SAM" id="MobiDB-lite"/>
    </source>
</evidence>
<dbReference type="AlphaFoldDB" id="E3NHM5"/>
<name>E3NHM5_CAERE</name>
<sequence length="66" mass="7818">MKRNKNSFHRTQDACPIWHHAHRNRKEDAQSVVPPPPPPFVWGFFLPSQLNPAPFVIYRGSRWMTH</sequence>